<dbReference type="AlphaFoldDB" id="A0AAD8Q0H3"/>
<name>A0AAD8Q0H3_9PEZI</name>
<accession>A0AAD8Q0H3</accession>
<gene>
    <name evidence="1" type="ORF">LY79DRAFT_579480</name>
</gene>
<dbReference type="GeneID" id="85444269"/>
<dbReference type="EMBL" id="JAHLJV010000027">
    <property type="protein sequence ID" value="KAK1593110.1"/>
    <property type="molecule type" value="Genomic_DNA"/>
</dbReference>
<evidence type="ECO:0000313" key="2">
    <source>
        <dbReference type="Proteomes" id="UP001230504"/>
    </source>
</evidence>
<evidence type="ECO:0000313" key="1">
    <source>
        <dbReference type="EMBL" id="KAK1593110.1"/>
    </source>
</evidence>
<protein>
    <submittedName>
        <fullName evidence="1">Uncharacterized protein</fullName>
    </submittedName>
</protein>
<dbReference type="RefSeq" id="XP_060414434.1">
    <property type="nucleotide sequence ID" value="XM_060560029.1"/>
</dbReference>
<dbReference type="Proteomes" id="UP001230504">
    <property type="component" value="Unassembled WGS sequence"/>
</dbReference>
<organism evidence="1 2">
    <name type="scientific">Colletotrichum navitas</name>
    <dbReference type="NCBI Taxonomy" id="681940"/>
    <lineage>
        <taxon>Eukaryota</taxon>
        <taxon>Fungi</taxon>
        <taxon>Dikarya</taxon>
        <taxon>Ascomycota</taxon>
        <taxon>Pezizomycotina</taxon>
        <taxon>Sordariomycetes</taxon>
        <taxon>Hypocreomycetidae</taxon>
        <taxon>Glomerellales</taxon>
        <taxon>Glomerellaceae</taxon>
        <taxon>Colletotrichum</taxon>
        <taxon>Colletotrichum graminicola species complex</taxon>
    </lineage>
</organism>
<sequence length="129" mass="14416">MESVVVTLPGHLVETNTEADIIYEWPKDIAGNLNIVVFVVPLTILKLMTGIQKANTLLPWNLSDRIIIQTVIILDGSGIRNLKSIPGNYVAAIDILDLDNVKWPGEPNETQPIVGLRYVKIRPSKRRSY</sequence>
<reference evidence="1" key="1">
    <citation type="submission" date="2021-06" db="EMBL/GenBank/DDBJ databases">
        <title>Comparative genomics, transcriptomics and evolutionary studies reveal genomic signatures of adaptation to plant cell wall in hemibiotrophic fungi.</title>
        <authorList>
            <consortium name="DOE Joint Genome Institute"/>
            <person name="Baroncelli R."/>
            <person name="Diaz J.F."/>
            <person name="Benocci T."/>
            <person name="Peng M."/>
            <person name="Battaglia E."/>
            <person name="Haridas S."/>
            <person name="Andreopoulos W."/>
            <person name="Labutti K."/>
            <person name="Pangilinan J."/>
            <person name="Floch G.L."/>
            <person name="Makela M.R."/>
            <person name="Henrissat B."/>
            <person name="Grigoriev I.V."/>
            <person name="Crouch J.A."/>
            <person name="De Vries R.P."/>
            <person name="Sukno S.A."/>
            <person name="Thon M.R."/>
        </authorList>
    </citation>
    <scope>NUCLEOTIDE SEQUENCE</scope>
    <source>
        <strain evidence="1">CBS 125086</strain>
    </source>
</reference>
<comment type="caution">
    <text evidence="1">The sequence shown here is derived from an EMBL/GenBank/DDBJ whole genome shotgun (WGS) entry which is preliminary data.</text>
</comment>
<proteinExistence type="predicted"/>
<keyword evidence="2" id="KW-1185">Reference proteome</keyword>